<gene>
    <name evidence="2" type="ORF">IscW_ISCW012023</name>
</gene>
<evidence type="ECO:0000313" key="4">
    <source>
        <dbReference type="Proteomes" id="UP000001555"/>
    </source>
</evidence>
<dbReference type="AlphaFoldDB" id="B7QEY8"/>
<protein>
    <submittedName>
        <fullName evidence="2 3">Uncharacterized protein</fullName>
    </submittedName>
</protein>
<proteinExistence type="predicted"/>
<name>B7QEY8_IXOSC</name>
<reference evidence="3" key="2">
    <citation type="submission" date="2020-05" db="UniProtKB">
        <authorList>
            <consortium name="EnsemblMetazoa"/>
        </authorList>
    </citation>
    <scope>IDENTIFICATION</scope>
    <source>
        <strain evidence="3">wikel</strain>
    </source>
</reference>
<evidence type="ECO:0000313" key="3">
    <source>
        <dbReference type="EnsemblMetazoa" id="ISCW012023-PA"/>
    </source>
</evidence>
<dbReference type="VEuPathDB" id="VectorBase:ISCI012023"/>
<dbReference type="VEuPathDB" id="VectorBase:ISCW012023"/>
<dbReference type="EMBL" id="DS922985">
    <property type="protein sequence ID" value="EEC17410.1"/>
    <property type="molecule type" value="Genomic_DNA"/>
</dbReference>
<dbReference type="HOGENOM" id="CLU_2309095_0_0_1"/>
<keyword evidence="4" id="KW-1185">Reference proteome</keyword>
<dbReference type="InParanoid" id="B7QEY8"/>
<organism>
    <name type="scientific">Ixodes scapularis</name>
    <name type="common">Black-legged tick</name>
    <name type="synonym">Deer tick</name>
    <dbReference type="NCBI Taxonomy" id="6945"/>
    <lineage>
        <taxon>Eukaryota</taxon>
        <taxon>Metazoa</taxon>
        <taxon>Ecdysozoa</taxon>
        <taxon>Arthropoda</taxon>
        <taxon>Chelicerata</taxon>
        <taxon>Arachnida</taxon>
        <taxon>Acari</taxon>
        <taxon>Parasitiformes</taxon>
        <taxon>Ixodida</taxon>
        <taxon>Ixodoidea</taxon>
        <taxon>Ixodidae</taxon>
        <taxon>Ixodinae</taxon>
        <taxon>Ixodes</taxon>
    </lineage>
</organism>
<dbReference type="Proteomes" id="UP000001555">
    <property type="component" value="Unassembled WGS sequence"/>
</dbReference>
<accession>B7QEY8</accession>
<keyword evidence="1" id="KW-0472">Membrane</keyword>
<feature type="transmembrane region" description="Helical" evidence="1">
    <location>
        <begin position="83"/>
        <end position="99"/>
    </location>
</feature>
<reference evidence="2 4" key="1">
    <citation type="submission" date="2008-03" db="EMBL/GenBank/DDBJ databases">
        <title>Annotation of Ixodes scapularis.</title>
        <authorList>
            <consortium name="Ixodes scapularis Genome Project Consortium"/>
            <person name="Caler E."/>
            <person name="Hannick L.I."/>
            <person name="Bidwell S."/>
            <person name="Joardar V."/>
            <person name="Thiagarajan M."/>
            <person name="Amedeo P."/>
            <person name="Galinsky K.J."/>
            <person name="Schobel S."/>
            <person name="Inman J."/>
            <person name="Hostetler J."/>
            <person name="Miller J."/>
            <person name="Hammond M."/>
            <person name="Megy K."/>
            <person name="Lawson D."/>
            <person name="Kodira C."/>
            <person name="Sutton G."/>
            <person name="Meyer J."/>
            <person name="Hill C.A."/>
            <person name="Birren B."/>
            <person name="Nene V."/>
            <person name="Collins F."/>
            <person name="Alarcon-Chaidez F."/>
            <person name="Wikel S."/>
            <person name="Strausberg R."/>
        </authorList>
    </citation>
    <scope>NUCLEOTIDE SEQUENCE [LARGE SCALE GENOMIC DNA]</scope>
    <source>
        <strain evidence="4">Wikel</strain>
        <strain evidence="2">Wikel colony</strain>
    </source>
</reference>
<dbReference type="EnsemblMetazoa" id="ISCW012023-RA">
    <property type="protein sequence ID" value="ISCW012023-PA"/>
    <property type="gene ID" value="ISCW012023"/>
</dbReference>
<dbReference type="PaxDb" id="6945-B7QEY8"/>
<keyword evidence="1" id="KW-0812">Transmembrane</keyword>
<sequence>MLNSLHCNQHGMEPHQIQGTIEYQDEMEEVLSLRSSGAEEKRLPAGCRSYCAKCELSTKLHLHVCLQRQSDCDFDVALPTREIITVLSIFILLCGTALLM</sequence>
<evidence type="ECO:0000313" key="2">
    <source>
        <dbReference type="EMBL" id="EEC17410.1"/>
    </source>
</evidence>
<dbReference type="EMBL" id="ABJB010264530">
    <property type="status" value="NOT_ANNOTATED_CDS"/>
    <property type="molecule type" value="Genomic_DNA"/>
</dbReference>
<evidence type="ECO:0000256" key="1">
    <source>
        <dbReference type="SAM" id="Phobius"/>
    </source>
</evidence>
<keyword evidence="1" id="KW-1133">Transmembrane helix</keyword>